<evidence type="ECO:0000313" key="3">
    <source>
        <dbReference type="Proteomes" id="UP000655588"/>
    </source>
</evidence>
<dbReference type="InterPro" id="IPR019791">
    <property type="entry name" value="Haem_peroxidase_animal"/>
</dbReference>
<evidence type="ECO:0008006" key="4">
    <source>
        <dbReference type="Google" id="ProtNLM"/>
    </source>
</evidence>
<dbReference type="InterPro" id="IPR010255">
    <property type="entry name" value="Haem_peroxidase_sf"/>
</dbReference>
<dbReference type="AlphaFoldDB" id="A0A833W1Q8"/>
<keyword evidence="3" id="KW-1185">Reference proteome</keyword>
<comment type="caution">
    <text evidence="2">The sequence shown here is derived from an EMBL/GenBank/DDBJ whole genome shotgun (WGS) entry which is preliminary data.</text>
</comment>
<gene>
    <name evidence="2" type="ORF">E2986_12643</name>
</gene>
<name>A0A833W1Q8_9HYME</name>
<evidence type="ECO:0000256" key="1">
    <source>
        <dbReference type="ARBA" id="ARBA00022559"/>
    </source>
</evidence>
<dbReference type="Gene3D" id="1.10.640.10">
    <property type="entry name" value="Haem peroxidase domain superfamily, animal type"/>
    <property type="match status" value="1"/>
</dbReference>
<dbReference type="Pfam" id="PF03098">
    <property type="entry name" value="An_peroxidase"/>
    <property type="match status" value="1"/>
</dbReference>
<proteinExistence type="predicted"/>
<dbReference type="SUPFAM" id="SSF48113">
    <property type="entry name" value="Heme-dependent peroxidases"/>
    <property type="match status" value="1"/>
</dbReference>
<dbReference type="EMBL" id="WNWW01000023">
    <property type="protein sequence ID" value="KAF3430720.1"/>
    <property type="molecule type" value="Genomic_DNA"/>
</dbReference>
<reference evidence="2" key="1">
    <citation type="submission" date="2019-11" db="EMBL/GenBank/DDBJ databases">
        <title>The nuclear and mitochondrial genomes of Frieseomelitta varia - a highly eusocial stingless bee (Meliponini) with a permanently sterile worker caste.</title>
        <authorList>
            <person name="Freitas F.C.P."/>
            <person name="Lourenco A.P."/>
            <person name="Nunes F.M.F."/>
            <person name="Paschoal A.R."/>
            <person name="Abreu F.C.P."/>
            <person name="Barbin F.O."/>
            <person name="Bataglia L."/>
            <person name="Cardoso-Junior C.A.M."/>
            <person name="Cervoni M.S."/>
            <person name="Silva S.R."/>
            <person name="Dalarmi F."/>
            <person name="Del Lama M.A."/>
            <person name="Depintor T.S."/>
            <person name="Ferreira K.M."/>
            <person name="Goria P.S."/>
            <person name="Jaskot M.C."/>
            <person name="Lago D.C."/>
            <person name="Luna-Lucena D."/>
            <person name="Moda L.M."/>
            <person name="Nascimento L."/>
            <person name="Pedrino M."/>
            <person name="Rabico F.O."/>
            <person name="Sanches F.C."/>
            <person name="Santos D.E."/>
            <person name="Santos C.G."/>
            <person name="Vieira J."/>
            <person name="Lopes T.F."/>
            <person name="Barchuk A.R."/>
            <person name="Hartfelder K."/>
            <person name="Simoes Z.L.P."/>
            <person name="Bitondi M.M.G."/>
            <person name="Pinheiro D.G."/>
        </authorList>
    </citation>
    <scope>NUCLEOTIDE SEQUENCE</scope>
    <source>
        <strain evidence="2">USP_RPSP 00005682</strain>
        <tissue evidence="2">Whole individual</tissue>
    </source>
</reference>
<keyword evidence="1" id="KW-0560">Oxidoreductase</keyword>
<protein>
    <recommendedName>
        <fullName evidence="4">Peroxidase</fullName>
    </recommendedName>
</protein>
<dbReference type="Proteomes" id="UP000655588">
    <property type="component" value="Unassembled WGS sequence"/>
</dbReference>
<dbReference type="GO" id="GO:0020037">
    <property type="term" value="F:heme binding"/>
    <property type="evidence" value="ECO:0007669"/>
    <property type="project" value="InterPro"/>
</dbReference>
<organism evidence="2 3">
    <name type="scientific">Frieseomelitta varia</name>
    <dbReference type="NCBI Taxonomy" id="561572"/>
    <lineage>
        <taxon>Eukaryota</taxon>
        <taxon>Metazoa</taxon>
        <taxon>Ecdysozoa</taxon>
        <taxon>Arthropoda</taxon>
        <taxon>Hexapoda</taxon>
        <taxon>Insecta</taxon>
        <taxon>Pterygota</taxon>
        <taxon>Neoptera</taxon>
        <taxon>Endopterygota</taxon>
        <taxon>Hymenoptera</taxon>
        <taxon>Apocrita</taxon>
        <taxon>Aculeata</taxon>
        <taxon>Apoidea</taxon>
        <taxon>Anthophila</taxon>
        <taxon>Apidae</taxon>
        <taxon>Frieseomelitta</taxon>
    </lineage>
</organism>
<dbReference type="GO" id="GO:0006979">
    <property type="term" value="P:response to oxidative stress"/>
    <property type="evidence" value="ECO:0007669"/>
    <property type="project" value="InterPro"/>
</dbReference>
<keyword evidence="1" id="KW-0575">Peroxidase</keyword>
<dbReference type="InterPro" id="IPR037120">
    <property type="entry name" value="Haem_peroxidase_sf_animal"/>
</dbReference>
<accession>A0A833W1Q8</accession>
<sequence length="80" mass="8882">MLSTFGLEKDDCARYISTLSLQGTPLDSACPGSRHAAICNPMAKYRSFDGSCNNVENPSWGSAMTAYTRILFPQYFDARY</sequence>
<dbReference type="PROSITE" id="PS50292">
    <property type="entry name" value="PEROXIDASE_3"/>
    <property type="match status" value="1"/>
</dbReference>
<dbReference type="PANTHER" id="PTHR11475:SF114">
    <property type="entry name" value="PEROXIDASE-LIKE PROTEIN"/>
    <property type="match status" value="1"/>
</dbReference>
<evidence type="ECO:0000313" key="2">
    <source>
        <dbReference type="EMBL" id="KAF3430720.1"/>
    </source>
</evidence>
<dbReference type="GO" id="GO:0004601">
    <property type="term" value="F:peroxidase activity"/>
    <property type="evidence" value="ECO:0007669"/>
    <property type="project" value="UniProtKB-KW"/>
</dbReference>
<dbReference type="PANTHER" id="PTHR11475">
    <property type="entry name" value="OXIDASE/PEROXIDASE"/>
    <property type="match status" value="1"/>
</dbReference>